<evidence type="ECO:0000313" key="7">
    <source>
        <dbReference type="EMBL" id="CAD9084202.1"/>
    </source>
</evidence>
<feature type="domain" description="Fatty acid hydroxylase" evidence="6">
    <location>
        <begin position="121"/>
        <end position="256"/>
    </location>
</feature>
<evidence type="ECO:0000256" key="1">
    <source>
        <dbReference type="ARBA" id="ARBA00004370"/>
    </source>
</evidence>
<dbReference type="GO" id="GO:0016491">
    <property type="term" value="F:oxidoreductase activity"/>
    <property type="evidence" value="ECO:0007669"/>
    <property type="project" value="InterPro"/>
</dbReference>
<sequence>MTLFTLPIQSSLQSFWSHLVHTYPWYITQIALPFLSLIGTYTVCSIIGVWMERDQWIRKYKLQPKRTNSSEKLYHATIYLLKIYFLVILPLYASAFSFLHKFGFSTSEALPDWRLMVVQLLFFFFMEDMSHYWLHRWLHTDFGYKHIHRVHHEFDAPTALATTYAHPAEIIILGLATFSGPLIVRPHMFVLFIWVNLRQLAALETHCGHSLPFSLDRIKLFGMQLFGGSSFHDHHHRFLDGAFASNFVFWDVLCGTDKGYFEREARLQRKRARLSKERSD</sequence>
<dbReference type="PANTHER" id="PTHR11863">
    <property type="entry name" value="STEROL DESATURASE"/>
    <property type="match status" value="1"/>
</dbReference>
<dbReference type="AlphaFoldDB" id="A0A7S1KST8"/>
<dbReference type="GO" id="GO:0008610">
    <property type="term" value="P:lipid biosynthetic process"/>
    <property type="evidence" value="ECO:0007669"/>
    <property type="project" value="InterPro"/>
</dbReference>
<keyword evidence="3 5" id="KW-1133">Transmembrane helix</keyword>
<evidence type="ECO:0000259" key="6">
    <source>
        <dbReference type="Pfam" id="PF04116"/>
    </source>
</evidence>
<feature type="transmembrane region" description="Helical" evidence="5">
    <location>
        <begin position="73"/>
        <end position="93"/>
    </location>
</feature>
<dbReference type="GO" id="GO:0005506">
    <property type="term" value="F:iron ion binding"/>
    <property type="evidence" value="ECO:0007669"/>
    <property type="project" value="InterPro"/>
</dbReference>
<dbReference type="EMBL" id="HBGD01009045">
    <property type="protein sequence ID" value="CAD9084202.1"/>
    <property type="molecule type" value="Transcribed_RNA"/>
</dbReference>
<gene>
    <name evidence="7" type="ORF">PCOS0759_LOCUS7456</name>
</gene>
<keyword evidence="2 5" id="KW-0812">Transmembrane</keyword>
<evidence type="ECO:0000256" key="5">
    <source>
        <dbReference type="SAM" id="Phobius"/>
    </source>
</evidence>
<evidence type="ECO:0000256" key="3">
    <source>
        <dbReference type="ARBA" id="ARBA00022989"/>
    </source>
</evidence>
<accession>A0A7S1KST8</accession>
<organism evidence="7">
    <name type="scientific">Percolomonas cosmopolitus</name>
    <dbReference type="NCBI Taxonomy" id="63605"/>
    <lineage>
        <taxon>Eukaryota</taxon>
        <taxon>Discoba</taxon>
        <taxon>Heterolobosea</taxon>
        <taxon>Tetramitia</taxon>
        <taxon>Eutetramitia</taxon>
        <taxon>Percolomonadidae</taxon>
        <taxon>Percolomonas</taxon>
    </lineage>
</organism>
<name>A0A7S1KST8_9EUKA</name>
<keyword evidence="4 5" id="KW-0472">Membrane</keyword>
<feature type="transmembrane region" description="Helical" evidence="5">
    <location>
        <begin position="26"/>
        <end position="52"/>
    </location>
</feature>
<dbReference type="Pfam" id="PF04116">
    <property type="entry name" value="FA_hydroxylase"/>
    <property type="match status" value="1"/>
</dbReference>
<proteinExistence type="predicted"/>
<evidence type="ECO:0000256" key="2">
    <source>
        <dbReference type="ARBA" id="ARBA00022692"/>
    </source>
</evidence>
<evidence type="ECO:0000256" key="4">
    <source>
        <dbReference type="ARBA" id="ARBA00023136"/>
    </source>
</evidence>
<dbReference type="GO" id="GO:0016020">
    <property type="term" value="C:membrane"/>
    <property type="evidence" value="ECO:0007669"/>
    <property type="project" value="UniProtKB-SubCell"/>
</dbReference>
<dbReference type="InterPro" id="IPR006694">
    <property type="entry name" value="Fatty_acid_hydroxylase"/>
</dbReference>
<dbReference type="InterPro" id="IPR050307">
    <property type="entry name" value="Sterol_Desaturase_Related"/>
</dbReference>
<reference evidence="7" key="1">
    <citation type="submission" date="2021-01" db="EMBL/GenBank/DDBJ databases">
        <authorList>
            <person name="Corre E."/>
            <person name="Pelletier E."/>
            <person name="Niang G."/>
            <person name="Scheremetjew M."/>
            <person name="Finn R."/>
            <person name="Kale V."/>
            <person name="Holt S."/>
            <person name="Cochrane G."/>
            <person name="Meng A."/>
            <person name="Brown T."/>
            <person name="Cohen L."/>
        </authorList>
    </citation>
    <scope>NUCLEOTIDE SEQUENCE</scope>
    <source>
        <strain evidence="7">WS</strain>
    </source>
</reference>
<protein>
    <recommendedName>
        <fullName evidence="6">Fatty acid hydroxylase domain-containing protein</fullName>
    </recommendedName>
</protein>
<comment type="subcellular location">
    <subcellularLocation>
        <location evidence="1">Membrane</location>
    </subcellularLocation>
</comment>